<dbReference type="InterPro" id="IPR032675">
    <property type="entry name" value="LRR_dom_sf"/>
</dbReference>
<keyword evidence="8" id="KW-0325">Glycoprotein</keyword>
<evidence type="ECO:0000256" key="1">
    <source>
        <dbReference type="ARBA" id="ARBA00004370"/>
    </source>
</evidence>
<sequence length="524" mass="58167">MAIESLGTLDLPMVVDLIRIFELKGPYCTLTMTNWFLQELSVIPRGSWGDVARRFTMIRWPPPPPPPPTPPSPPPPPKHYPPPSSAPQKLPPPPPPPPKQYPPPPPKSPPPPPPPKHYPPPPSPPPNPPPRPPSHPASPPPPNSPSTTPPYTPPIELQRALQVIQRFKSTITYDPLRITDTWTGNRICIDTSTYKGFICDTTISDNKLRVALVNFNGFNFDGNPLELTNFLDGLSDLIIFHANSNNFTGEVPSGISKVSSLFELDLSNNELKGGFPKAVLTATNLTFLDLRFNKLTGQLPPQVFTLDLDVLFLNNNQLVGNIPQNLGQTPVLYLTLANNNFQGPIPKSIGQASDTLLEALLLNNKLSGCLPYEIGLLRKTSLFDVSQNLLTGPIPQSFGCLENMRYLNLSYNKFYGAVPESLCRLSELSELTLKFNYFTQVGPECRKLIKNGVLDIKLNCVLDLPEQRSAGECESFFLMRNTCPDQKSLDYIPCKINYSASPEKSTPHRRLIDQPRTYAALQRH</sequence>
<evidence type="ECO:0000256" key="2">
    <source>
        <dbReference type="ARBA" id="ARBA00004613"/>
    </source>
</evidence>
<dbReference type="GO" id="GO:0005576">
    <property type="term" value="C:extracellular region"/>
    <property type="evidence" value="ECO:0007669"/>
    <property type="project" value="UniProtKB-SubCell"/>
</dbReference>
<organism evidence="10 11">
    <name type="scientific">Dorcoceras hygrometricum</name>
    <dbReference type="NCBI Taxonomy" id="472368"/>
    <lineage>
        <taxon>Eukaryota</taxon>
        <taxon>Viridiplantae</taxon>
        <taxon>Streptophyta</taxon>
        <taxon>Embryophyta</taxon>
        <taxon>Tracheophyta</taxon>
        <taxon>Spermatophyta</taxon>
        <taxon>Magnoliopsida</taxon>
        <taxon>eudicotyledons</taxon>
        <taxon>Gunneridae</taxon>
        <taxon>Pentapetalae</taxon>
        <taxon>asterids</taxon>
        <taxon>lamiids</taxon>
        <taxon>Lamiales</taxon>
        <taxon>Gesneriaceae</taxon>
        <taxon>Didymocarpoideae</taxon>
        <taxon>Trichosporeae</taxon>
        <taxon>Loxocarpinae</taxon>
        <taxon>Dorcoceras</taxon>
    </lineage>
</organism>
<protein>
    <submittedName>
        <fullName evidence="10">Uncharacterized protein</fullName>
    </submittedName>
</protein>
<name>A0A2Z7B3J9_9LAMI</name>
<accession>A0A2Z7B3J9</accession>
<dbReference type="GO" id="GO:0016020">
    <property type="term" value="C:membrane"/>
    <property type="evidence" value="ECO:0007669"/>
    <property type="project" value="UniProtKB-SubCell"/>
</dbReference>
<dbReference type="InterPro" id="IPR001611">
    <property type="entry name" value="Leu-rich_rpt"/>
</dbReference>
<dbReference type="Pfam" id="PF00560">
    <property type="entry name" value="LRR_1"/>
    <property type="match status" value="3"/>
</dbReference>
<dbReference type="SUPFAM" id="SSF52058">
    <property type="entry name" value="L domain-like"/>
    <property type="match status" value="1"/>
</dbReference>
<evidence type="ECO:0000256" key="3">
    <source>
        <dbReference type="ARBA" id="ARBA00022525"/>
    </source>
</evidence>
<dbReference type="PANTHER" id="PTHR32093:SF122">
    <property type="entry name" value="LEUCINE-RICH REPEAT-CONTAINING N-TERMINAL PLANT-TYPE DOMAIN-CONTAINING PROTEIN"/>
    <property type="match status" value="1"/>
</dbReference>
<dbReference type="Proteomes" id="UP000250235">
    <property type="component" value="Unassembled WGS sequence"/>
</dbReference>
<evidence type="ECO:0000313" key="10">
    <source>
        <dbReference type="EMBL" id="KZV26132.1"/>
    </source>
</evidence>
<dbReference type="InterPro" id="IPR051582">
    <property type="entry name" value="LRR_extensin-like_regulator"/>
</dbReference>
<evidence type="ECO:0000256" key="5">
    <source>
        <dbReference type="ARBA" id="ARBA00022729"/>
    </source>
</evidence>
<dbReference type="FunFam" id="3.80.10.10:FF:000041">
    <property type="entry name" value="LRR receptor-like serine/threonine-protein kinase ERECTA"/>
    <property type="match status" value="2"/>
</dbReference>
<dbReference type="EMBL" id="KV011787">
    <property type="protein sequence ID" value="KZV26132.1"/>
    <property type="molecule type" value="Genomic_DNA"/>
</dbReference>
<comment type="subcellular location">
    <subcellularLocation>
        <location evidence="1">Membrane</location>
    </subcellularLocation>
    <subcellularLocation>
        <location evidence="2">Secreted</location>
    </subcellularLocation>
</comment>
<keyword evidence="7" id="KW-0472">Membrane</keyword>
<dbReference type="PRINTS" id="PR01217">
    <property type="entry name" value="PRICHEXTENSN"/>
</dbReference>
<dbReference type="PANTHER" id="PTHR32093">
    <property type="entry name" value="LEUCINE-RICH REPEAT EXTENSIN-LIKE PROTEIN 3-RELATED"/>
    <property type="match status" value="1"/>
</dbReference>
<keyword evidence="3" id="KW-0964">Secreted</keyword>
<proteinExistence type="predicted"/>
<gene>
    <name evidence="10" type="ORF">F511_13592</name>
</gene>
<dbReference type="AlphaFoldDB" id="A0A2Z7B3J9"/>
<feature type="region of interest" description="Disordered" evidence="9">
    <location>
        <begin position="59"/>
        <end position="153"/>
    </location>
</feature>
<keyword evidence="11" id="KW-1185">Reference proteome</keyword>
<dbReference type="Gene3D" id="3.80.10.10">
    <property type="entry name" value="Ribonuclease Inhibitor"/>
    <property type="match status" value="2"/>
</dbReference>
<evidence type="ECO:0000256" key="6">
    <source>
        <dbReference type="ARBA" id="ARBA00022737"/>
    </source>
</evidence>
<evidence type="ECO:0000256" key="8">
    <source>
        <dbReference type="ARBA" id="ARBA00023180"/>
    </source>
</evidence>
<feature type="compositionally biased region" description="Pro residues" evidence="9">
    <location>
        <begin position="60"/>
        <end position="153"/>
    </location>
</feature>
<evidence type="ECO:0000313" key="11">
    <source>
        <dbReference type="Proteomes" id="UP000250235"/>
    </source>
</evidence>
<evidence type="ECO:0000256" key="4">
    <source>
        <dbReference type="ARBA" id="ARBA00022614"/>
    </source>
</evidence>
<dbReference type="OrthoDB" id="676979at2759"/>
<evidence type="ECO:0000256" key="9">
    <source>
        <dbReference type="SAM" id="MobiDB-lite"/>
    </source>
</evidence>
<keyword evidence="4" id="KW-0433">Leucine-rich repeat</keyword>
<keyword evidence="5" id="KW-0732">Signal</keyword>
<keyword evidence="6" id="KW-0677">Repeat</keyword>
<evidence type="ECO:0000256" key="7">
    <source>
        <dbReference type="ARBA" id="ARBA00023136"/>
    </source>
</evidence>
<reference evidence="10 11" key="1">
    <citation type="journal article" date="2015" name="Proc. Natl. Acad. Sci. U.S.A.">
        <title>The resurrection genome of Boea hygrometrica: A blueprint for survival of dehydration.</title>
        <authorList>
            <person name="Xiao L."/>
            <person name="Yang G."/>
            <person name="Zhang L."/>
            <person name="Yang X."/>
            <person name="Zhao S."/>
            <person name="Ji Z."/>
            <person name="Zhou Q."/>
            <person name="Hu M."/>
            <person name="Wang Y."/>
            <person name="Chen M."/>
            <person name="Xu Y."/>
            <person name="Jin H."/>
            <person name="Xiao X."/>
            <person name="Hu G."/>
            <person name="Bao F."/>
            <person name="Hu Y."/>
            <person name="Wan P."/>
            <person name="Li L."/>
            <person name="Deng X."/>
            <person name="Kuang T."/>
            <person name="Xiang C."/>
            <person name="Zhu J.K."/>
            <person name="Oliver M.J."/>
            <person name="He Y."/>
        </authorList>
    </citation>
    <scope>NUCLEOTIDE SEQUENCE [LARGE SCALE GENOMIC DNA]</scope>
    <source>
        <strain evidence="11">cv. XS01</strain>
    </source>
</reference>